<protein>
    <recommendedName>
        <fullName evidence="6">DUF1232 domain-containing protein</fullName>
    </recommendedName>
</protein>
<evidence type="ECO:0000256" key="1">
    <source>
        <dbReference type="ARBA" id="ARBA00004127"/>
    </source>
</evidence>
<evidence type="ECO:0000313" key="7">
    <source>
        <dbReference type="EMBL" id="AUW96446.1"/>
    </source>
</evidence>
<dbReference type="GeneID" id="98393191"/>
<evidence type="ECO:0000313" key="8">
    <source>
        <dbReference type="Proteomes" id="UP000238956"/>
    </source>
</evidence>
<proteinExistence type="predicted"/>
<reference evidence="7 8" key="1">
    <citation type="submission" date="2017-12" db="EMBL/GenBank/DDBJ databases">
        <authorList>
            <person name="Hurst M.R.H."/>
        </authorList>
    </citation>
    <scope>NUCLEOTIDE SEQUENCE [LARGE SCALE GENOMIC DNA]</scope>
    <source>
        <strain evidence="7 8">TH11417</strain>
    </source>
</reference>
<dbReference type="EMBL" id="CP025536">
    <property type="protein sequence ID" value="AUW96446.1"/>
    <property type="molecule type" value="Genomic_DNA"/>
</dbReference>
<gene>
    <name evidence="7" type="ORF">C0J00_04625</name>
</gene>
<keyword evidence="2 5" id="KW-0812">Transmembrane</keyword>
<organism evidence="7 8">
    <name type="scientific">Streptococcus pluranimalium</name>
    <dbReference type="NCBI Taxonomy" id="82348"/>
    <lineage>
        <taxon>Bacteria</taxon>
        <taxon>Bacillati</taxon>
        <taxon>Bacillota</taxon>
        <taxon>Bacilli</taxon>
        <taxon>Lactobacillales</taxon>
        <taxon>Streptococcaceae</taxon>
        <taxon>Streptococcus</taxon>
    </lineage>
</organism>
<sequence>MMKLNKSFNKQQALEELQSRYQKADALLRDDAKMEPFLEKLEKKLKWIPFVRQELKMIPILISMVRSYWKKDYTRVPRRTMLAIVSALIYFLSPIDVIPDWIPVLGQMDDALVVATCWKLVNKDVEDYRQWQKERKKQQLTK</sequence>
<accession>A0A2L0D3R7</accession>
<keyword evidence="8" id="KW-1185">Reference proteome</keyword>
<keyword evidence="4 5" id="KW-0472">Membrane</keyword>
<evidence type="ECO:0000256" key="3">
    <source>
        <dbReference type="ARBA" id="ARBA00022989"/>
    </source>
</evidence>
<evidence type="ECO:0000259" key="6">
    <source>
        <dbReference type="Pfam" id="PF06803"/>
    </source>
</evidence>
<keyword evidence="3 5" id="KW-1133">Transmembrane helix</keyword>
<dbReference type="AlphaFoldDB" id="A0A2L0D3R7"/>
<dbReference type="GO" id="GO:0012505">
    <property type="term" value="C:endomembrane system"/>
    <property type="evidence" value="ECO:0007669"/>
    <property type="project" value="UniProtKB-SubCell"/>
</dbReference>
<reference evidence="7 8" key="2">
    <citation type="submission" date="2018-02" db="EMBL/GenBank/DDBJ databases">
        <title>Whole genome sequencing analysis of Streptococcus pluranimalium isolated from cattle infected mastitis in China.</title>
        <authorList>
            <person name="Zhang J.-R."/>
            <person name="Hu G.-Z."/>
        </authorList>
    </citation>
    <scope>NUCLEOTIDE SEQUENCE [LARGE SCALE GENOMIC DNA]</scope>
    <source>
        <strain evidence="7 8">TH11417</strain>
    </source>
</reference>
<dbReference type="KEGG" id="splr:C0J00_04625"/>
<dbReference type="RefSeq" id="WP_104967773.1">
    <property type="nucleotide sequence ID" value="NZ_CP022601.1"/>
</dbReference>
<dbReference type="OrthoDB" id="9793277at2"/>
<name>A0A2L0D3R7_9STRE</name>
<dbReference type="InterPro" id="IPR010652">
    <property type="entry name" value="DUF1232"/>
</dbReference>
<feature type="domain" description="DUF1232" evidence="6">
    <location>
        <begin position="81"/>
        <end position="115"/>
    </location>
</feature>
<evidence type="ECO:0000256" key="5">
    <source>
        <dbReference type="SAM" id="Phobius"/>
    </source>
</evidence>
<dbReference type="Pfam" id="PF06803">
    <property type="entry name" value="DUF1232"/>
    <property type="match status" value="1"/>
</dbReference>
<evidence type="ECO:0000256" key="4">
    <source>
        <dbReference type="ARBA" id="ARBA00023136"/>
    </source>
</evidence>
<comment type="subcellular location">
    <subcellularLocation>
        <location evidence="1">Endomembrane system</location>
        <topology evidence="1">Multi-pass membrane protein</topology>
    </subcellularLocation>
</comment>
<evidence type="ECO:0000256" key="2">
    <source>
        <dbReference type="ARBA" id="ARBA00022692"/>
    </source>
</evidence>
<feature type="transmembrane region" description="Helical" evidence="5">
    <location>
        <begin position="80"/>
        <end position="98"/>
    </location>
</feature>
<dbReference type="Proteomes" id="UP000238956">
    <property type="component" value="Chromosome"/>
</dbReference>